<proteinExistence type="predicted"/>
<name>A0A150U3C8_SORCE</name>
<dbReference type="Pfam" id="PF10758">
    <property type="entry name" value="DUF2586"/>
    <property type="match status" value="1"/>
</dbReference>
<evidence type="ECO:0000313" key="2">
    <source>
        <dbReference type="Proteomes" id="UP000075502"/>
    </source>
</evidence>
<accession>A0A150U3C8</accession>
<protein>
    <submittedName>
        <fullName evidence="1">Uncharacterized protein</fullName>
    </submittedName>
</protein>
<dbReference type="AlphaFoldDB" id="A0A150U3C8"/>
<organism evidence="1 2">
    <name type="scientific">Sorangium cellulosum</name>
    <name type="common">Polyangium cellulosum</name>
    <dbReference type="NCBI Taxonomy" id="56"/>
    <lineage>
        <taxon>Bacteria</taxon>
        <taxon>Pseudomonadati</taxon>
        <taxon>Myxococcota</taxon>
        <taxon>Polyangia</taxon>
        <taxon>Polyangiales</taxon>
        <taxon>Polyangiaceae</taxon>
        <taxon>Sorangium</taxon>
    </lineage>
</organism>
<dbReference type="InterPro" id="IPR019694">
    <property type="entry name" value="Phage_HP1_Orf23"/>
</dbReference>
<reference evidence="1 2" key="1">
    <citation type="submission" date="2014-02" db="EMBL/GenBank/DDBJ databases">
        <title>The small core and large imbalanced accessory genome model reveals a collaborative survival strategy of Sorangium cellulosum strains in nature.</title>
        <authorList>
            <person name="Han K."/>
            <person name="Peng R."/>
            <person name="Blom J."/>
            <person name="Li Y.-Z."/>
        </authorList>
    </citation>
    <scope>NUCLEOTIDE SEQUENCE [LARGE SCALE GENOMIC DNA]</scope>
    <source>
        <strain evidence="1 2">So0007-03</strain>
    </source>
</reference>
<dbReference type="EMBL" id="JEME01000030">
    <property type="protein sequence ID" value="KYG11412.1"/>
    <property type="molecule type" value="Genomic_DNA"/>
</dbReference>
<sequence>MTLPLPSADVTEVNSGPIVTGPADKVYVAIGPCSKGPLFTPTPISSQTTLTSTFGAGPTVKATAYSLGKVGSSVVFIRIPATTIAATVSAVDESGMTNQAVNPAVTGTPTDSYHVIVDFPTGGTTGIAGIMYRVSLDGGETYTSATALGTGLTIAPSGTGLTITLVTGQAITSDDYFSFYTLPASASILKQTTTRSNVSSPSTSVLAVTGTPIDAYELIFEVVTGGTVGTAGITYRYSLDNGNTWVGPLRLGTANTVQINDGDEDSGLDVTLAAGTLDALDRIAANTTAPGFQASDVATAIEAVDDSSHEFGFIHAVGSASGSVAGSVGGTVQNLSTLDSGNATYTMVVMSARDRGAAETPTEWATRLISDYELVTNNRLSVGAGYARITCPVTGRRNRRPVAWVLVPEMVRRPVAEDPGRKATGALSSDIRIHDDDNNLVEHDARVDSSLHGARFVTLRTYKNNKGAIYVTRGNLMNAEGDRFDRIPKRRVMNGIDDIYRQVLEEQLENDMFTNPVGATDGSVPGALREEDASRLEREVESEVRTRFGNSISGVRVTVDRNEVTATTGVIRSRVEVDALAYVDKLVGTTTYSNPALAALRA</sequence>
<evidence type="ECO:0000313" key="1">
    <source>
        <dbReference type="EMBL" id="KYG11412.1"/>
    </source>
</evidence>
<comment type="caution">
    <text evidence="1">The sequence shown here is derived from an EMBL/GenBank/DDBJ whole genome shotgun (WGS) entry which is preliminary data.</text>
</comment>
<dbReference type="Proteomes" id="UP000075502">
    <property type="component" value="Unassembled WGS sequence"/>
</dbReference>
<gene>
    <name evidence="1" type="ORF">BE21_57520</name>
</gene>